<dbReference type="RefSeq" id="WP_349084768.1">
    <property type="nucleotide sequence ID" value="NZ_JBBMEK010000070.1"/>
</dbReference>
<comment type="caution">
    <text evidence="6">The sequence shown here is derived from an EMBL/GenBank/DDBJ whole genome shotgun (WGS) entry which is preliminary data.</text>
</comment>
<gene>
    <name evidence="6" type="primary">cas6</name>
    <name evidence="6" type="ORF">WMO25_07350</name>
</gene>
<evidence type="ECO:0000259" key="5">
    <source>
        <dbReference type="Pfam" id="PF01881"/>
    </source>
</evidence>
<organism evidence="6 7">
    <name type="scientific">Coprococcus intestinihominis</name>
    <dbReference type="NCBI Taxonomy" id="3133154"/>
    <lineage>
        <taxon>Bacteria</taxon>
        <taxon>Bacillati</taxon>
        <taxon>Bacillota</taxon>
        <taxon>Clostridia</taxon>
        <taxon>Lachnospirales</taxon>
        <taxon>Lachnospiraceae</taxon>
        <taxon>Coprococcus</taxon>
    </lineage>
</organism>
<evidence type="ECO:0000256" key="1">
    <source>
        <dbReference type="ARBA" id="ARBA00005937"/>
    </source>
</evidence>
<dbReference type="InterPro" id="IPR010156">
    <property type="entry name" value="CRISPR-assoc_prot_Cas6"/>
</dbReference>
<comment type="similarity">
    <text evidence="1 4">Belongs to the CRISPR-associated protein Cas6/Cse3/CasE family.</text>
</comment>
<dbReference type="InterPro" id="IPR045747">
    <property type="entry name" value="CRISPR-assoc_prot_Cas6_N_sf"/>
</dbReference>
<reference evidence="6 7" key="1">
    <citation type="submission" date="2024-03" db="EMBL/GenBank/DDBJ databases">
        <title>Human intestinal bacterial collection.</title>
        <authorList>
            <person name="Pauvert C."/>
            <person name="Hitch T.C.A."/>
            <person name="Clavel T."/>
        </authorList>
    </citation>
    <scope>NUCLEOTIDE SEQUENCE [LARGE SCALE GENOMIC DNA]</scope>
    <source>
        <strain evidence="6 7">CLA-AA-H190</strain>
    </source>
</reference>
<evidence type="ECO:0000313" key="6">
    <source>
        <dbReference type="EMBL" id="MEQ2364911.1"/>
    </source>
</evidence>
<dbReference type="Gene3D" id="3.30.70.1890">
    <property type="match status" value="1"/>
</dbReference>
<evidence type="ECO:0000256" key="2">
    <source>
        <dbReference type="ARBA" id="ARBA00022884"/>
    </source>
</evidence>
<feature type="domain" description="CRISPR associated protein Cas6 C-terminal" evidence="5">
    <location>
        <begin position="126"/>
        <end position="241"/>
    </location>
</feature>
<dbReference type="Pfam" id="PF01881">
    <property type="entry name" value="Cas_Cas6_C"/>
    <property type="match status" value="1"/>
</dbReference>
<comment type="function">
    <text evidence="4">CRISPR (clustered regularly interspaced short palindromic repeat), is an adaptive immune system that provides protection against mobile genetic elements (viruses, transposable elements and conjugative plasmids). CRISPR clusters contain sequences complementary to antecedent mobile elements and target invading nucleic acids. CRISPR clusters are transcribed and processed into CRISPR RNA (crRNA).</text>
</comment>
<evidence type="ECO:0000256" key="4">
    <source>
        <dbReference type="PIRNR" id="PIRNR005054"/>
    </source>
</evidence>
<name>A0ABV1B3F4_9FIRM</name>
<dbReference type="Gene3D" id="3.30.70.1900">
    <property type="match status" value="1"/>
</dbReference>
<evidence type="ECO:0000256" key="3">
    <source>
        <dbReference type="ARBA" id="ARBA00023118"/>
    </source>
</evidence>
<proteinExistence type="inferred from homology"/>
<keyword evidence="7" id="KW-1185">Reference proteome</keyword>
<dbReference type="NCBIfam" id="TIGR01877">
    <property type="entry name" value="cas_cas6"/>
    <property type="match status" value="1"/>
</dbReference>
<dbReference type="InterPro" id="IPR049435">
    <property type="entry name" value="Cas_Cas6_C"/>
</dbReference>
<dbReference type="PANTHER" id="PTHR36984:SF1">
    <property type="entry name" value="CRISPR-ASSOCIATED ENDORIBONUCLEASE CAS6 1"/>
    <property type="match status" value="1"/>
</dbReference>
<dbReference type="CDD" id="cd21140">
    <property type="entry name" value="Cas6_I-like"/>
    <property type="match status" value="1"/>
</dbReference>
<sequence length="248" mass="29202">MQLKIRHTIPNQLVLPLGYHHIIQGIIYHSLAEEAGYSGQMHNQGYSAVDMGRCYKLFNFSLLRGKHHVVNRQIIFKDYVEWEVRSPDIYMIRLLENSFRKNGIQYGYQRFEDPELQLENETLEMDSAIIRMCSPICIYSTDKDTKKTYFYSPDEEEFSWQVSDNFVRKYSACYGVSPESGIWIMPLKVGRRDKYVTKYKGFYLSGWLGEYQLTGPRKNLDFLYQTGLGCRNSQGFGMFEIKENEDVY</sequence>
<dbReference type="PIRSF" id="PIRSF005054">
    <property type="entry name" value="PF1131"/>
    <property type="match status" value="1"/>
</dbReference>
<accession>A0ABV1B3F4</accession>
<keyword evidence="3" id="KW-0051">Antiviral defense</keyword>
<dbReference type="EMBL" id="JBBMEK010000070">
    <property type="protein sequence ID" value="MEQ2364911.1"/>
    <property type="molecule type" value="Genomic_DNA"/>
</dbReference>
<dbReference type="Proteomes" id="UP001469749">
    <property type="component" value="Unassembled WGS sequence"/>
</dbReference>
<keyword evidence="2" id="KW-0694">RNA-binding</keyword>
<protein>
    <recommendedName>
        <fullName evidence="4">CRISPR-associated endoribonuclease</fullName>
    </recommendedName>
</protein>
<dbReference type="PANTHER" id="PTHR36984">
    <property type="entry name" value="CRISPR-ASSOCIATED ENDORIBONUCLEASE CAS6 1"/>
    <property type="match status" value="1"/>
</dbReference>
<evidence type="ECO:0000313" key="7">
    <source>
        <dbReference type="Proteomes" id="UP001469749"/>
    </source>
</evidence>